<organism evidence="1 2">
    <name type="scientific">Acaulospora colombiana</name>
    <dbReference type="NCBI Taxonomy" id="27376"/>
    <lineage>
        <taxon>Eukaryota</taxon>
        <taxon>Fungi</taxon>
        <taxon>Fungi incertae sedis</taxon>
        <taxon>Mucoromycota</taxon>
        <taxon>Glomeromycotina</taxon>
        <taxon>Glomeromycetes</taxon>
        <taxon>Diversisporales</taxon>
        <taxon>Acaulosporaceae</taxon>
        <taxon>Acaulospora</taxon>
    </lineage>
</organism>
<sequence>MQIEPSEIESKERQILVGGVHCSTWSSFRDARGTFGSKVTLDIRYNLEEKTNSVTQIGSRKIAGRSVWKTSSLLESQYYIYIDQKITYNCPESSEYIRNNLPTLFWALDVASRFELSISASWRFVAEAAFSCSSNLYVPQTKCREYRGDGQNSTESAG</sequence>
<comment type="caution">
    <text evidence="1">The sequence shown here is derived from an EMBL/GenBank/DDBJ whole genome shotgun (WGS) entry which is preliminary data.</text>
</comment>
<dbReference type="Proteomes" id="UP000789525">
    <property type="component" value="Unassembled WGS sequence"/>
</dbReference>
<name>A0ACA9MSH8_9GLOM</name>
<dbReference type="EMBL" id="CAJVPT010015302">
    <property type="protein sequence ID" value="CAG8610873.1"/>
    <property type="molecule type" value="Genomic_DNA"/>
</dbReference>
<evidence type="ECO:0000313" key="2">
    <source>
        <dbReference type="Proteomes" id="UP000789525"/>
    </source>
</evidence>
<gene>
    <name evidence="1" type="ORF">ACOLOM_LOCUS7013</name>
</gene>
<proteinExistence type="predicted"/>
<keyword evidence="2" id="KW-1185">Reference proteome</keyword>
<accession>A0ACA9MSH8</accession>
<reference evidence="1" key="1">
    <citation type="submission" date="2021-06" db="EMBL/GenBank/DDBJ databases">
        <authorList>
            <person name="Kallberg Y."/>
            <person name="Tangrot J."/>
            <person name="Rosling A."/>
        </authorList>
    </citation>
    <scope>NUCLEOTIDE SEQUENCE</scope>
    <source>
        <strain evidence="1">CL356</strain>
    </source>
</reference>
<protein>
    <submittedName>
        <fullName evidence="1">10073_t:CDS:1</fullName>
    </submittedName>
</protein>
<evidence type="ECO:0000313" key="1">
    <source>
        <dbReference type="EMBL" id="CAG8610873.1"/>
    </source>
</evidence>